<protein>
    <submittedName>
        <fullName evidence="1">Uncharacterized protein</fullName>
    </submittedName>
</protein>
<reference evidence="2" key="1">
    <citation type="submission" date="2017-04" db="EMBL/GenBank/DDBJ databases">
        <title>Genome evolution of the luminous symbionts of deep sea anglerfish.</title>
        <authorList>
            <person name="Hendry T.A."/>
        </authorList>
    </citation>
    <scope>NUCLEOTIDE SEQUENCE [LARGE SCALE GENOMIC DNA]</scope>
</reference>
<sequence length="37" mass="4192">MAEADSFSQLSRTFGCLHLTISREIKLHIPNNFHGGY</sequence>
<dbReference type="Proteomes" id="UP000219020">
    <property type="component" value="Unassembled WGS sequence"/>
</dbReference>
<evidence type="ECO:0000313" key="1">
    <source>
        <dbReference type="EMBL" id="PCS21587.1"/>
    </source>
</evidence>
<organism evidence="1 2">
    <name type="scientific">Candidatus Enterovibrio escicola</name>
    <dbReference type="NCBI Taxonomy" id="1927127"/>
    <lineage>
        <taxon>Bacteria</taxon>
        <taxon>Pseudomonadati</taxon>
        <taxon>Pseudomonadota</taxon>
        <taxon>Gammaproteobacteria</taxon>
        <taxon>Vibrionales</taxon>
        <taxon>Vibrionaceae</taxon>
        <taxon>Enterovibrio</taxon>
    </lineage>
</organism>
<comment type="caution">
    <text evidence="1">The sequence shown here is derived from an EMBL/GenBank/DDBJ whole genome shotgun (WGS) entry which is preliminary data.</text>
</comment>
<name>A0A2A5T089_9GAMM</name>
<dbReference type="AlphaFoldDB" id="A0A2A5T089"/>
<gene>
    <name evidence="1" type="ORF">BTN49_2836</name>
</gene>
<dbReference type="EMBL" id="NBYY01000033">
    <property type="protein sequence ID" value="PCS21587.1"/>
    <property type="molecule type" value="Genomic_DNA"/>
</dbReference>
<keyword evidence="2" id="KW-1185">Reference proteome</keyword>
<accession>A0A2A5T089</accession>
<proteinExistence type="predicted"/>
<evidence type="ECO:0000313" key="2">
    <source>
        <dbReference type="Proteomes" id="UP000219020"/>
    </source>
</evidence>